<accession>A0AA51RVI1</accession>
<feature type="domain" description="N-acetyltransferase" evidence="3">
    <location>
        <begin position="1"/>
        <end position="170"/>
    </location>
</feature>
<evidence type="ECO:0000256" key="2">
    <source>
        <dbReference type="ARBA" id="ARBA00023315"/>
    </source>
</evidence>
<dbReference type="Pfam" id="PF00583">
    <property type="entry name" value="Acetyltransf_1"/>
    <property type="match status" value="1"/>
</dbReference>
<dbReference type="InterPro" id="IPR016181">
    <property type="entry name" value="Acyl_CoA_acyltransferase"/>
</dbReference>
<sequence length="173" mass="19662">MNIRASTLADAAELATLAERTFRATFASTNTPEDMDVHCRTNYGEKIQRQEISDPSRITLVVESQNQLIGYAQLRESTSPACIVATQPGEIHRLYIDQNFHGKGIAQTLMQECLNHLAEQGCDLVWLGVWEENPRAIKFYQKFDFEAVGKHTFVLGSDRQTDIVMRRFLTTPR</sequence>
<dbReference type="SUPFAM" id="SSF55729">
    <property type="entry name" value="Acyl-CoA N-acyltransferases (Nat)"/>
    <property type="match status" value="1"/>
</dbReference>
<dbReference type="EMBL" id="CP133548">
    <property type="protein sequence ID" value="WMS88411.1"/>
    <property type="molecule type" value="Genomic_DNA"/>
</dbReference>
<dbReference type="PANTHER" id="PTHR43877:SF1">
    <property type="entry name" value="ACETYLTRANSFERASE"/>
    <property type="match status" value="1"/>
</dbReference>
<dbReference type="GO" id="GO:0016747">
    <property type="term" value="F:acyltransferase activity, transferring groups other than amino-acyl groups"/>
    <property type="evidence" value="ECO:0007669"/>
    <property type="project" value="InterPro"/>
</dbReference>
<evidence type="ECO:0000313" key="5">
    <source>
        <dbReference type="Proteomes" id="UP001239782"/>
    </source>
</evidence>
<dbReference type="Proteomes" id="UP001239782">
    <property type="component" value="Chromosome"/>
</dbReference>
<dbReference type="CDD" id="cd04301">
    <property type="entry name" value="NAT_SF"/>
    <property type="match status" value="1"/>
</dbReference>
<evidence type="ECO:0000259" key="3">
    <source>
        <dbReference type="PROSITE" id="PS51186"/>
    </source>
</evidence>
<keyword evidence="5" id="KW-1185">Reference proteome</keyword>
<dbReference type="KEGG" id="plei:Q9312_05720"/>
<name>A0AA51RVI1_9GAMM</name>
<keyword evidence="1" id="KW-0808">Transferase</keyword>
<dbReference type="InterPro" id="IPR050832">
    <property type="entry name" value="Bact_Acetyltransf"/>
</dbReference>
<reference evidence="4 5" key="1">
    <citation type="submission" date="2023-08" db="EMBL/GenBank/DDBJ databases">
        <title>Pleionea litopenaei sp. nov., isolated from stomach of juvenile Litopenaeus vannamei.</title>
        <authorList>
            <person name="Rho A.M."/>
            <person name="Hwang C.Y."/>
        </authorList>
    </citation>
    <scope>NUCLEOTIDE SEQUENCE [LARGE SCALE GENOMIC DNA]</scope>
    <source>
        <strain evidence="4 5">HL-JVS1</strain>
    </source>
</reference>
<proteinExistence type="predicted"/>
<dbReference type="AlphaFoldDB" id="A0AA51RVI1"/>
<dbReference type="Gene3D" id="3.40.630.30">
    <property type="match status" value="1"/>
</dbReference>
<organism evidence="4 5">
    <name type="scientific">Pleionea litopenaei</name>
    <dbReference type="NCBI Taxonomy" id="3070815"/>
    <lineage>
        <taxon>Bacteria</taxon>
        <taxon>Pseudomonadati</taxon>
        <taxon>Pseudomonadota</taxon>
        <taxon>Gammaproteobacteria</taxon>
        <taxon>Oceanospirillales</taxon>
        <taxon>Pleioneaceae</taxon>
        <taxon>Pleionea</taxon>
    </lineage>
</organism>
<dbReference type="PROSITE" id="PS51186">
    <property type="entry name" value="GNAT"/>
    <property type="match status" value="1"/>
</dbReference>
<dbReference type="PANTHER" id="PTHR43877">
    <property type="entry name" value="AMINOALKYLPHOSPHONATE N-ACETYLTRANSFERASE-RELATED-RELATED"/>
    <property type="match status" value="1"/>
</dbReference>
<evidence type="ECO:0000313" key="4">
    <source>
        <dbReference type="EMBL" id="WMS88411.1"/>
    </source>
</evidence>
<gene>
    <name evidence="4" type="ORF">Q9312_05720</name>
</gene>
<dbReference type="InterPro" id="IPR000182">
    <property type="entry name" value="GNAT_dom"/>
</dbReference>
<evidence type="ECO:0000256" key="1">
    <source>
        <dbReference type="ARBA" id="ARBA00022679"/>
    </source>
</evidence>
<keyword evidence="2" id="KW-0012">Acyltransferase</keyword>
<protein>
    <submittedName>
        <fullName evidence="4">GNAT family N-acetyltransferase</fullName>
    </submittedName>
</protein>
<dbReference type="RefSeq" id="WP_309203625.1">
    <property type="nucleotide sequence ID" value="NZ_CP133548.1"/>
</dbReference>